<protein>
    <submittedName>
        <fullName evidence="2">Uncharacterized protein</fullName>
    </submittedName>
</protein>
<organism evidence="2">
    <name type="scientific">Escherichia coli</name>
    <dbReference type="NCBI Taxonomy" id="562"/>
    <lineage>
        <taxon>Bacteria</taxon>
        <taxon>Pseudomonadati</taxon>
        <taxon>Pseudomonadota</taxon>
        <taxon>Gammaproteobacteria</taxon>
        <taxon>Enterobacterales</taxon>
        <taxon>Enterobacteriaceae</taxon>
        <taxon>Escherichia</taxon>
    </lineage>
</organism>
<accession>A0A2K9UZX8</accession>
<keyword evidence="2" id="KW-0614">Plasmid</keyword>
<name>A0A2K9UZX8_ECOLX</name>
<dbReference type="EMBL" id="MG228426">
    <property type="protein sequence ID" value="AUV50601.1"/>
    <property type="molecule type" value="Genomic_DNA"/>
</dbReference>
<feature type="region of interest" description="Disordered" evidence="1">
    <location>
        <begin position="1"/>
        <end position="27"/>
    </location>
</feature>
<evidence type="ECO:0000256" key="1">
    <source>
        <dbReference type="SAM" id="MobiDB-lite"/>
    </source>
</evidence>
<evidence type="ECO:0000313" key="2">
    <source>
        <dbReference type="EMBL" id="AUV50601.1"/>
    </source>
</evidence>
<sequence length="83" mass="9772">MKRKKNDCYPKKTATRRKPQRNTLYLPSASREELDKIALEIGYRRGRRISSSGVVQYLIKKYSSQAIEELINEDDEDDDDFDD</sequence>
<geneLocation type="plasmid" evidence="2">
    <name>pKP_BO_OXA-181</name>
</geneLocation>
<dbReference type="AlphaFoldDB" id="A0A2K9UZX8"/>
<reference evidence="2" key="1">
    <citation type="submission" date="2017-10" db="EMBL/GenBank/DDBJ databases">
        <title>Escherichia coli strain KP_ZA plasmid pBO_OXA-181, complete sequence.</title>
        <authorList>
            <person name="Gaibani P."/>
        </authorList>
    </citation>
    <scope>NUCLEOTIDE SEQUENCE</scope>
    <source>
        <strain evidence="2">BO15V</strain>
        <plasmid evidence="2">pKP_BO_OXA-181</plasmid>
    </source>
</reference>
<dbReference type="RefSeq" id="WP_336433091.1">
    <property type="nucleotide sequence ID" value="NZ_MG228426.1"/>
</dbReference>
<feature type="compositionally biased region" description="Basic and acidic residues" evidence="1">
    <location>
        <begin position="1"/>
        <end position="10"/>
    </location>
</feature>
<proteinExistence type="predicted"/>